<evidence type="ECO:0000313" key="1">
    <source>
        <dbReference type="EMBL" id="KAK0435705.1"/>
    </source>
</evidence>
<proteinExistence type="predicted"/>
<dbReference type="RefSeq" id="XP_060322065.1">
    <property type="nucleotide sequence ID" value="XM_060478702.1"/>
</dbReference>
<accession>A0AA39J5A1</accession>
<name>A0AA39J5A1_ARMTA</name>
<reference evidence="1" key="1">
    <citation type="submission" date="2023-06" db="EMBL/GenBank/DDBJ databases">
        <authorList>
            <consortium name="Lawrence Berkeley National Laboratory"/>
            <person name="Ahrendt S."/>
            <person name="Sahu N."/>
            <person name="Indic B."/>
            <person name="Wong-Bajracharya J."/>
            <person name="Merenyi Z."/>
            <person name="Ke H.-M."/>
            <person name="Monk M."/>
            <person name="Kocsube S."/>
            <person name="Drula E."/>
            <person name="Lipzen A."/>
            <person name="Balint B."/>
            <person name="Henrissat B."/>
            <person name="Andreopoulos B."/>
            <person name="Martin F.M."/>
            <person name="Harder C.B."/>
            <person name="Rigling D."/>
            <person name="Ford K.L."/>
            <person name="Foster G.D."/>
            <person name="Pangilinan J."/>
            <person name="Papanicolaou A."/>
            <person name="Barry K."/>
            <person name="LaButti K."/>
            <person name="Viragh M."/>
            <person name="Koriabine M."/>
            <person name="Yan M."/>
            <person name="Riley R."/>
            <person name="Champramary S."/>
            <person name="Plett K.L."/>
            <person name="Tsai I.J."/>
            <person name="Slot J."/>
            <person name="Sipos G."/>
            <person name="Plett J."/>
            <person name="Nagy L.G."/>
            <person name="Grigoriev I.V."/>
        </authorList>
    </citation>
    <scope>NUCLEOTIDE SEQUENCE</scope>
    <source>
        <strain evidence="1">CCBAS 213</strain>
    </source>
</reference>
<gene>
    <name evidence="1" type="ORF">EV420DRAFT_1653020</name>
</gene>
<dbReference type="Proteomes" id="UP001175211">
    <property type="component" value="Unassembled WGS sequence"/>
</dbReference>
<keyword evidence="2" id="KW-1185">Reference proteome</keyword>
<sequence>MAILISSVEKYAATVSYKATSVTIPCLQPFPLHVDLNDPVFVAWSEWNSRIGVPRDVFAAIETAHIRCCGDKKAQPLASPTVKPCSTSTTTAKLAPAFTVQVSSTNGGNKMLVRVYTMEMMWIHFDTYFVDEVQGLFGALNYIIDTIHDSVEGHPHLCCIVCNLISNGDDCNIMMLLNHRGLIGSLYYSSPPGEAIFVPATASVVINMPERRFIGNFYA</sequence>
<dbReference type="GeneID" id="85362250"/>
<organism evidence="1 2">
    <name type="scientific">Armillaria tabescens</name>
    <name type="common">Ringless honey mushroom</name>
    <name type="synonym">Agaricus tabescens</name>
    <dbReference type="NCBI Taxonomy" id="1929756"/>
    <lineage>
        <taxon>Eukaryota</taxon>
        <taxon>Fungi</taxon>
        <taxon>Dikarya</taxon>
        <taxon>Basidiomycota</taxon>
        <taxon>Agaricomycotina</taxon>
        <taxon>Agaricomycetes</taxon>
        <taxon>Agaricomycetidae</taxon>
        <taxon>Agaricales</taxon>
        <taxon>Marasmiineae</taxon>
        <taxon>Physalacriaceae</taxon>
        <taxon>Desarmillaria</taxon>
    </lineage>
</organism>
<comment type="caution">
    <text evidence="1">The sequence shown here is derived from an EMBL/GenBank/DDBJ whole genome shotgun (WGS) entry which is preliminary data.</text>
</comment>
<evidence type="ECO:0000313" key="2">
    <source>
        <dbReference type="Proteomes" id="UP001175211"/>
    </source>
</evidence>
<dbReference type="AlphaFoldDB" id="A0AA39J5A1"/>
<dbReference type="EMBL" id="JAUEPS010000143">
    <property type="protein sequence ID" value="KAK0435705.1"/>
    <property type="molecule type" value="Genomic_DNA"/>
</dbReference>
<protein>
    <submittedName>
        <fullName evidence="1">Uncharacterized protein</fullName>
    </submittedName>
</protein>